<feature type="chain" id="PRO_5021772400" description="DUF2271 domain-containing protein" evidence="1">
    <location>
        <begin position="24"/>
        <end position="201"/>
    </location>
</feature>
<feature type="signal peptide" evidence="1">
    <location>
        <begin position="1"/>
        <end position="23"/>
    </location>
</feature>
<keyword evidence="1" id="KW-0732">Signal</keyword>
<dbReference type="EMBL" id="VBOS01000012">
    <property type="protein sequence ID" value="TMQ60761.1"/>
    <property type="molecule type" value="Genomic_DNA"/>
</dbReference>
<evidence type="ECO:0008006" key="4">
    <source>
        <dbReference type="Google" id="ProtNLM"/>
    </source>
</evidence>
<evidence type="ECO:0000313" key="3">
    <source>
        <dbReference type="Proteomes" id="UP000317716"/>
    </source>
</evidence>
<protein>
    <recommendedName>
        <fullName evidence="4">DUF2271 domain-containing protein</fullName>
    </recommendedName>
</protein>
<evidence type="ECO:0000256" key="1">
    <source>
        <dbReference type="SAM" id="SignalP"/>
    </source>
</evidence>
<proteinExistence type="predicted"/>
<comment type="caution">
    <text evidence="2">The sequence shown here is derived from an EMBL/GenBank/DDBJ whole genome shotgun (WGS) entry which is preliminary data.</text>
</comment>
<accession>A0A538TAU2</accession>
<evidence type="ECO:0000313" key="2">
    <source>
        <dbReference type="EMBL" id="TMQ60761.1"/>
    </source>
</evidence>
<organism evidence="2 3">
    <name type="scientific">Eiseniibacteriota bacterium</name>
    <dbReference type="NCBI Taxonomy" id="2212470"/>
    <lineage>
        <taxon>Bacteria</taxon>
        <taxon>Candidatus Eiseniibacteriota</taxon>
    </lineage>
</organism>
<dbReference type="AlphaFoldDB" id="A0A538TAU2"/>
<name>A0A538TAU2_UNCEI</name>
<sequence length="201" mass="21799">MRLPIRIGILVAFLLFIASAALATPPQPTYGTANVDGNPGEWNLVNDFFSLMYRAGNPSKPVESRAYLRYDCSTQTMYVLVLMEPNSVGYIDPNMQTAWVAINAQNNKVVTENSGDDGIPPDFEWVGQGYDGDPQHVRGYEASFTIAPGSYNIIFHIDVIDSSGGQTSASPGFPGTGPPLVIDCSTGVQKSSWGVLKLIYR</sequence>
<dbReference type="Proteomes" id="UP000317716">
    <property type="component" value="Unassembled WGS sequence"/>
</dbReference>
<gene>
    <name evidence="2" type="ORF">E6K72_00370</name>
</gene>
<reference evidence="2 3" key="1">
    <citation type="journal article" date="2019" name="Nat. Microbiol.">
        <title>Mediterranean grassland soil C-N compound turnover is dependent on rainfall and depth, and is mediated by genomically divergent microorganisms.</title>
        <authorList>
            <person name="Diamond S."/>
            <person name="Andeer P.F."/>
            <person name="Li Z."/>
            <person name="Crits-Christoph A."/>
            <person name="Burstein D."/>
            <person name="Anantharaman K."/>
            <person name="Lane K.R."/>
            <person name="Thomas B.C."/>
            <person name="Pan C."/>
            <person name="Northen T.R."/>
            <person name="Banfield J.F."/>
        </authorList>
    </citation>
    <scope>NUCLEOTIDE SEQUENCE [LARGE SCALE GENOMIC DNA]</scope>
    <source>
        <strain evidence="2">WS_2</strain>
    </source>
</reference>